<dbReference type="PROSITE" id="PS51931">
    <property type="entry name" value="BMC_CP"/>
    <property type="match status" value="1"/>
</dbReference>
<dbReference type="PROSITE" id="PS51930">
    <property type="entry name" value="BMC_2"/>
    <property type="match status" value="1"/>
</dbReference>
<evidence type="ECO:0000313" key="7">
    <source>
        <dbReference type="EMBL" id="OAT26053.1"/>
    </source>
</evidence>
<dbReference type="SUPFAM" id="SSF143414">
    <property type="entry name" value="CcmK-like"/>
    <property type="match status" value="1"/>
</dbReference>
<keyword evidence="8" id="KW-1185">Reference proteome</keyword>
<organism evidence="7 8">
    <name type="scientific">Buttiauxella ferragutiae ATCC 51602</name>
    <dbReference type="NCBI Taxonomy" id="1354252"/>
    <lineage>
        <taxon>Bacteria</taxon>
        <taxon>Pseudomonadati</taxon>
        <taxon>Pseudomonadota</taxon>
        <taxon>Gammaproteobacteria</taxon>
        <taxon>Enterobacterales</taxon>
        <taxon>Enterobacteriaceae</taxon>
        <taxon>Buttiauxella</taxon>
    </lineage>
</organism>
<gene>
    <name evidence="7" type="ORF">M976_03345</name>
</gene>
<dbReference type="PANTHER" id="PTHR33941:SF11">
    <property type="entry name" value="BACTERIAL MICROCOMPARTMENT SHELL PROTEIN PDUJ"/>
    <property type="match status" value="1"/>
</dbReference>
<dbReference type="RefSeq" id="WP_083963385.1">
    <property type="nucleotide sequence ID" value="NZ_LXEQ01000048.1"/>
</dbReference>
<feature type="domain" description="BMC" evidence="5">
    <location>
        <begin position="5"/>
        <end position="90"/>
    </location>
</feature>
<keyword evidence="3" id="KW-1283">Bacterial microcompartment</keyword>
<accession>A0ABX2W5J7</accession>
<comment type="pathway">
    <text evidence="1">Polyol metabolism; 1,2-propanediol degradation.</text>
</comment>
<dbReference type="Pfam" id="PF00936">
    <property type="entry name" value="BMC"/>
    <property type="match status" value="1"/>
</dbReference>
<dbReference type="Gene3D" id="3.30.70.1710">
    <property type="match status" value="1"/>
</dbReference>
<evidence type="ECO:0000256" key="2">
    <source>
        <dbReference type="ARBA" id="ARBA00024322"/>
    </source>
</evidence>
<evidence type="ECO:0000259" key="6">
    <source>
        <dbReference type="PROSITE" id="PS51931"/>
    </source>
</evidence>
<dbReference type="InterPro" id="IPR050575">
    <property type="entry name" value="BMC_shell"/>
</dbReference>
<sequence>MSGQSIGLIETIGLAAAIEAADAAMKSANVQLVGYELTKGGGMVTVKFEGDVGSINAAVAAGVAAANKVSTVYAHRVIARTAEGIDNFIHSADTVGFAPVKTQQAPPVVSLEIPIVMLEDESKKKPGSGKHKKR</sequence>
<reference evidence="7 8" key="1">
    <citation type="submission" date="2016-04" db="EMBL/GenBank/DDBJ databases">
        <title>ATOL: Assembling a taxonomically balanced genome-scale reconstruction of the evolutionary history of the Enterobacteriaceae.</title>
        <authorList>
            <person name="Plunkett G.III."/>
            <person name="Neeno-Eckwall E.C."/>
            <person name="Glasner J.D."/>
            <person name="Perna N.T."/>
        </authorList>
    </citation>
    <scope>NUCLEOTIDE SEQUENCE [LARGE SCALE GENOMIC DNA]</scope>
    <source>
        <strain evidence="7 8">ATCC 51602</strain>
    </source>
</reference>
<dbReference type="InterPro" id="IPR000249">
    <property type="entry name" value="BMC_dom"/>
</dbReference>
<protein>
    <submittedName>
        <fullName evidence="7">Microcompartment protein</fullName>
    </submittedName>
</protein>
<evidence type="ECO:0000256" key="3">
    <source>
        <dbReference type="ARBA" id="ARBA00024446"/>
    </source>
</evidence>
<dbReference type="InterPro" id="IPR037233">
    <property type="entry name" value="CcmK-like_sf"/>
</dbReference>
<dbReference type="EMBL" id="LXEQ01000048">
    <property type="protein sequence ID" value="OAT26053.1"/>
    <property type="molecule type" value="Genomic_DNA"/>
</dbReference>
<dbReference type="SMART" id="SM00877">
    <property type="entry name" value="BMC"/>
    <property type="match status" value="1"/>
</dbReference>
<evidence type="ECO:0000256" key="4">
    <source>
        <dbReference type="PROSITE-ProRule" id="PRU01278"/>
    </source>
</evidence>
<evidence type="ECO:0000256" key="1">
    <source>
        <dbReference type="ARBA" id="ARBA00004836"/>
    </source>
</evidence>
<name>A0ABX2W5J7_9ENTR</name>
<dbReference type="CDD" id="cd07045">
    <property type="entry name" value="BMC_CcmK_like"/>
    <property type="match status" value="1"/>
</dbReference>
<feature type="domain" description="BMC circularly permuted" evidence="6">
    <location>
        <begin position="1"/>
        <end position="79"/>
    </location>
</feature>
<dbReference type="PANTHER" id="PTHR33941">
    <property type="entry name" value="PROPANEDIOL UTILIZATION PROTEIN PDUA"/>
    <property type="match status" value="1"/>
</dbReference>
<comment type="similarity">
    <text evidence="4">Belongs to the bacterial microcompartments protein family.</text>
</comment>
<dbReference type="InterPro" id="IPR044870">
    <property type="entry name" value="BMC_CP"/>
</dbReference>
<evidence type="ECO:0000259" key="5">
    <source>
        <dbReference type="PROSITE" id="PS51930"/>
    </source>
</evidence>
<dbReference type="InterPro" id="IPR044872">
    <property type="entry name" value="CcmK/CsoS1_BMC"/>
</dbReference>
<evidence type="ECO:0000313" key="8">
    <source>
        <dbReference type="Proteomes" id="UP000078407"/>
    </source>
</evidence>
<dbReference type="Proteomes" id="UP000078407">
    <property type="component" value="Unassembled WGS sequence"/>
</dbReference>
<comment type="caution">
    <text evidence="7">The sequence shown here is derived from an EMBL/GenBank/DDBJ whole genome shotgun (WGS) entry which is preliminary data.</text>
</comment>
<proteinExistence type="inferred from homology"/>
<comment type="subcellular location">
    <subcellularLocation>
        <location evidence="2">Bacterial microcompartment</location>
    </subcellularLocation>
</comment>